<name>A0A9I9CKG5_CUCME</name>
<protein>
    <submittedName>
        <fullName evidence="1">Uncharacterized protein</fullName>
    </submittedName>
</protein>
<sequence>MDGGPTNLTRKIRLGVVKDDRKIGLPARRRKNRLLMHQRKNQLLARWRKNRLLVRNDDSGLRQADGR</sequence>
<dbReference type="AlphaFoldDB" id="A0A9I9CKG5"/>
<dbReference type="EnsemblPlants" id="MELO3C005057.2.1">
    <property type="protein sequence ID" value="MELO3C005057.2.1"/>
    <property type="gene ID" value="MELO3C005057.2"/>
</dbReference>
<reference evidence="1" key="1">
    <citation type="submission" date="2023-03" db="UniProtKB">
        <authorList>
            <consortium name="EnsemblPlants"/>
        </authorList>
    </citation>
    <scope>IDENTIFICATION</scope>
</reference>
<organism evidence="1">
    <name type="scientific">Cucumis melo</name>
    <name type="common">Muskmelon</name>
    <dbReference type="NCBI Taxonomy" id="3656"/>
    <lineage>
        <taxon>Eukaryota</taxon>
        <taxon>Viridiplantae</taxon>
        <taxon>Streptophyta</taxon>
        <taxon>Embryophyta</taxon>
        <taxon>Tracheophyta</taxon>
        <taxon>Spermatophyta</taxon>
        <taxon>Magnoliopsida</taxon>
        <taxon>eudicotyledons</taxon>
        <taxon>Gunneridae</taxon>
        <taxon>Pentapetalae</taxon>
        <taxon>rosids</taxon>
        <taxon>fabids</taxon>
        <taxon>Cucurbitales</taxon>
        <taxon>Cucurbitaceae</taxon>
        <taxon>Benincaseae</taxon>
        <taxon>Cucumis</taxon>
    </lineage>
</organism>
<dbReference type="Gramene" id="MELO3C005057.2.1">
    <property type="protein sequence ID" value="MELO3C005057.2.1"/>
    <property type="gene ID" value="MELO3C005057.2"/>
</dbReference>
<proteinExistence type="predicted"/>
<accession>A0A9I9CKG5</accession>
<evidence type="ECO:0000313" key="1">
    <source>
        <dbReference type="EnsemblPlants" id="MELO3C005057.2.1"/>
    </source>
</evidence>